<dbReference type="EMBL" id="BAABFL010000039">
    <property type="protein sequence ID" value="GAA4648195.1"/>
    <property type="molecule type" value="Genomic_DNA"/>
</dbReference>
<keyword evidence="1" id="KW-1133">Transmembrane helix</keyword>
<evidence type="ECO:0000256" key="1">
    <source>
        <dbReference type="SAM" id="Phobius"/>
    </source>
</evidence>
<sequence length="40" mass="4304">MFSGNADIVFFVIDLGFGLVDLVVNVLMGLEGQHLVILVV</sequence>
<keyword evidence="1" id="KW-0812">Transmembrane</keyword>
<protein>
    <submittedName>
        <fullName evidence="2">Uncharacterized protein</fullName>
    </submittedName>
</protein>
<keyword evidence="3" id="KW-1185">Reference proteome</keyword>
<evidence type="ECO:0000313" key="2">
    <source>
        <dbReference type="EMBL" id="GAA4648195.1"/>
    </source>
</evidence>
<name>A0ABP8UWI5_9GAMM</name>
<accession>A0ABP8UWI5</accession>
<feature type="transmembrane region" description="Helical" evidence="1">
    <location>
        <begin position="6"/>
        <end position="28"/>
    </location>
</feature>
<keyword evidence="1" id="KW-0472">Membrane</keyword>
<reference evidence="3" key="1">
    <citation type="journal article" date="2019" name="Int. J. Syst. Evol. Microbiol.">
        <title>The Global Catalogue of Microorganisms (GCM) 10K type strain sequencing project: providing services to taxonomists for standard genome sequencing and annotation.</title>
        <authorList>
            <consortium name="The Broad Institute Genomics Platform"/>
            <consortium name="The Broad Institute Genome Sequencing Center for Infectious Disease"/>
            <person name="Wu L."/>
            <person name="Ma J."/>
        </authorList>
    </citation>
    <scope>NUCLEOTIDE SEQUENCE [LARGE SCALE GENOMIC DNA]</scope>
    <source>
        <strain evidence="3">JCM 17805</strain>
    </source>
</reference>
<proteinExistence type="predicted"/>
<evidence type="ECO:0000313" key="3">
    <source>
        <dbReference type="Proteomes" id="UP001500604"/>
    </source>
</evidence>
<gene>
    <name evidence="2" type="ORF">GCM10023116_04610</name>
</gene>
<comment type="caution">
    <text evidence="2">The sequence shown here is derived from an EMBL/GenBank/DDBJ whole genome shotgun (WGS) entry which is preliminary data.</text>
</comment>
<organism evidence="2 3">
    <name type="scientific">Kistimonas scapharcae</name>
    <dbReference type="NCBI Taxonomy" id="1036133"/>
    <lineage>
        <taxon>Bacteria</taxon>
        <taxon>Pseudomonadati</taxon>
        <taxon>Pseudomonadota</taxon>
        <taxon>Gammaproteobacteria</taxon>
        <taxon>Oceanospirillales</taxon>
        <taxon>Endozoicomonadaceae</taxon>
        <taxon>Kistimonas</taxon>
    </lineage>
</organism>
<dbReference type="Proteomes" id="UP001500604">
    <property type="component" value="Unassembled WGS sequence"/>
</dbReference>